<sequence>MNDPTQPICEKAMAFPDVVKGMSCNQTSFKASKSKFLFIGPGPKGQGYKAMFKLDQSAPQARELAEKEPGRYKIGASAGWVTVLFTAEKPMPKIVWEKWLKESYQLSCK</sequence>
<dbReference type="Proteomes" id="UP000315439">
    <property type="component" value="Unassembled WGS sequence"/>
</dbReference>
<dbReference type="EMBL" id="VIKS01000013">
    <property type="protein sequence ID" value="TQV84912.1"/>
    <property type="molecule type" value="Genomic_DNA"/>
</dbReference>
<dbReference type="RefSeq" id="WP_142933454.1">
    <property type="nucleotide sequence ID" value="NZ_ML660169.1"/>
</dbReference>
<evidence type="ECO:0000313" key="2">
    <source>
        <dbReference type="Proteomes" id="UP000315439"/>
    </source>
</evidence>
<keyword evidence="2" id="KW-1185">Reference proteome</keyword>
<evidence type="ECO:0008006" key="3">
    <source>
        <dbReference type="Google" id="ProtNLM"/>
    </source>
</evidence>
<reference evidence="1 2" key="1">
    <citation type="submission" date="2019-07" db="EMBL/GenBank/DDBJ databases">
        <title>Draft genome for Aliikangiella sp. M105.</title>
        <authorList>
            <person name="Wang G."/>
        </authorList>
    </citation>
    <scope>NUCLEOTIDE SEQUENCE [LARGE SCALE GENOMIC DNA]</scope>
    <source>
        <strain evidence="1 2">M105</strain>
    </source>
</reference>
<dbReference type="OrthoDB" id="8479417at2"/>
<proteinExistence type="predicted"/>
<evidence type="ECO:0000313" key="1">
    <source>
        <dbReference type="EMBL" id="TQV84912.1"/>
    </source>
</evidence>
<protein>
    <recommendedName>
        <fullName evidence="3">MmcQ/YjbR family DNA-binding protein</fullName>
    </recommendedName>
</protein>
<comment type="caution">
    <text evidence="1">The sequence shown here is derived from an EMBL/GenBank/DDBJ whole genome shotgun (WGS) entry which is preliminary data.</text>
</comment>
<dbReference type="AlphaFoldDB" id="A0A545U615"/>
<gene>
    <name evidence="1" type="ORF">FLL46_21185</name>
</gene>
<name>A0A545U615_9GAMM</name>
<organism evidence="1 2">
    <name type="scientific">Aliikangiella coralliicola</name>
    <dbReference type="NCBI Taxonomy" id="2592383"/>
    <lineage>
        <taxon>Bacteria</taxon>
        <taxon>Pseudomonadati</taxon>
        <taxon>Pseudomonadota</taxon>
        <taxon>Gammaproteobacteria</taxon>
        <taxon>Oceanospirillales</taxon>
        <taxon>Pleioneaceae</taxon>
        <taxon>Aliikangiella</taxon>
    </lineage>
</organism>
<accession>A0A545U615</accession>